<feature type="compositionally biased region" description="Polar residues" evidence="1">
    <location>
        <begin position="124"/>
        <end position="133"/>
    </location>
</feature>
<feature type="compositionally biased region" description="Polar residues" evidence="1">
    <location>
        <begin position="100"/>
        <end position="116"/>
    </location>
</feature>
<gene>
    <name evidence="2" type="ORF">HPB48_019509</name>
</gene>
<evidence type="ECO:0000313" key="2">
    <source>
        <dbReference type="EMBL" id="KAH9360428.1"/>
    </source>
</evidence>
<evidence type="ECO:0000313" key="3">
    <source>
        <dbReference type="Proteomes" id="UP000821853"/>
    </source>
</evidence>
<protein>
    <submittedName>
        <fullName evidence="2">Uncharacterized protein</fullName>
    </submittedName>
</protein>
<dbReference type="AlphaFoldDB" id="A0A9J6FE53"/>
<dbReference type="Proteomes" id="UP000821853">
    <property type="component" value="Chromosome 1"/>
</dbReference>
<organism evidence="2 3">
    <name type="scientific">Haemaphysalis longicornis</name>
    <name type="common">Bush tick</name>
    <dbReference type="NCBI Taxonomy" id="44386"/>
    <lineage>
        <taxon>Eukaryota</taxon>
        <taxon>Metazoa</taxon>
        <taxon>Ecdysozoa</taxon>
        <taxon>Arthropoda</taxon>
        <taxon>Chelicerata</taxon>
        <taxon>Arachnida</taxon>
        <taxon>Acari</taxon>
        <taxon>Parasitiformes</taxon>
        <taxon>Ixodida</taxon>
        <taxon>Ixodoidea</taxon>
        <taxon>Ixodidae</taxon>
        <taxon>Haemaphysalinae</taxon>
        <taxon>Haemaphysalis</taxon>
    </lineage>
</organism>
<keyword evidence="3" id="KW-1185">Reference proteome</keyword>
<evidence type="ECO:0000256" key="1">
    <source>
        <dbReference type="SAM" id="MobiDB-lite"/>
    </source>
</evidence>
<dbReference type="VEuPathDB" id="VectorBase:HLOH_040725"/>
<proteinExistence type="predicted"/>
<reference evidence="2 3" key="1">
    <citation type="journal article" date="2020" name="Cell">
        <title>Large-Scale Comparative Analyses of Tick Genomes Elucidate Their Genetic Diversity and Vector Capacities.</title>
        <authorList>
            <consortium name="Tick Genome and Microbiome Consortium (TIGMIC)"/>
            <person name="Jia N."/>
            <person name="Wang J."/>
            <person name="Shi W."/>
            <person name="Du L."/>
            <person name="Sun Y."/>
            <person name="Zhan W."/>
            <person name="Jiang J.F."/>
            <person name="Wang Q."/>
            <person name="Zhang B."/>
            <person name="Ji P."/>
            <person name="Bell-Sakyi L."/>
            <person name="Cui X.M."/>
            <person name="Yuan T.T."/>
            <person name="Jiang B.G."/>
            <person name="Yang W.F."/>
            <person name="Lam T.T."/>
            <person name="Chang Q.C."/>
            <person name="Ding S.J."/>
            <person name="Wang X.J."/>
            <person name="Zhu J.G."/>
            <person name="Ruan X.D."/>
            <person name="Zhao L."/>
            <person name="Wei J.T."/>
            <person name="Ye R.Z."/>
            <person name="Que T.C."/>
            <person name="Du C.H."/>
            <person name="Zhou Y.H."/>
            <person name="Cheng J.X."/>
            <person name="Dai P.F."/>
            <person name="Guo W.B."/>
            <person name="Han X.H."/>
            <person name="Huang E.J."/>
            <person name="Li L.F."/>
            <person name="Wei W."/>
            <person name="Gao Y.C."/>
            <person name="Liu J.Z."/>
            <person name="Shao H.Z."/>
            <person name="Wang X."/>
            <person name="Wang C.C."/>
            <person name="Yang T.C."/>
            <person name="Huo Q.B."/>
            <person name="Li W."/>
            <person name="Chen H.Y."/>
            <person name="Chen S.E."/>
            <person name="Zhou L.G."/>
            <person name="Ni X.B."/>
            <person name="Tian J.H."/>
            <person name="Sheng Y."/>
            <person name="Liu T."/>
            <person name="Pan Y.S."/>
            <person name="Xia L.Y."/>
            <person name="Li J."/>
            <person name="Zhao F."/>
            <person name="Cao W.C."/>
        </authorList>
    </citation>
    <scope>NUCLEOTIDE SEQUENCE [LARGE SCALE GENOMIC DNA]</scope>
    <source>
        <strain evidence="2">HaeL-2018</strain>
    </source>
</reference>
<comment type="caution">
    <text evidence="2">The sequence shown here is derived from an EMBL/GenBank/DDBJ whole genome shotgun (WGS) entry which is preliminary data.</text>
</comment>
<feature type="region of interest" description="Disordered" evidence="1">
    <location>
        <begin position="100"/>
        <end position="133"/>
    </location>
</feature>
<dbReference type="EMBL" id="JABSTR010000001">
    <property type="protein sequence ID" value="KAH9360428.1"/>
    <property type="molecule type" value="Genomic_DNA"/>
</dbReference>
<accession>A0A9J6FE53</accession>
<name>A0A9J6FE53_HAELO</name>
<sequence length="133" mass="15497">MKTKADESKGPSAKKWRIEEQEEKVTITHIQLHNTIQRIAKTLEKKIQQQDKVLGEMRVRIDQMMTLVMQQINQAPGNDYQSGQPWSLIYQALPYGNRTAAVSSQSRQRYSNTSNTPRKRRTGSYYTKRSPQR</sequence>